<dbReference type="SUPFAM" id="SSF53335">
    <property type="entry name" value="S-adenosyl-L-methionine-dependent methyltransferases"/>
    <property type="match status" value="1"/>
</dbReference>
<feature type="domain" description="O-methyltransferase dimerisation" evidence="5">
    <location>
        <begin position="85"/>
        <end position="157"/>
    </location>
</feature>
<dbReference type="SUPFAM" id="SSF46785">
    <property type="entry name" value="Winged helix' DNA-binding domain"/>
    <property type="match status" value="1"/>
</dbReference>
<evidence type="ECO:0000259" key="5">
    <source>
        <dbReference type="Pfam" id="PF08100"/>
    </source>
</evidence>
<dbReference type="InterPro" id="IPR012967">
    <property type="entry name" value="COMT_dimerisation"/>
</dbReference>
<evidence type="ECO:0000259" key="4">
    <source>
        <dbReference type="Pfam" id="PF00891"/>
    </source>
</evidence>
<dbReference type="Proteomes" id="UP000467700">
    <property type="component" value="Unassembled WGS sequence"/>
</dbReference>
<keyword evidence="2" id="KW-0808">Transferase</keyword>
<evidence type="ECO:0000313" key="6">
    <source>
        <dbReference type="EMBL" id="CAA7261273.1"/>
    </source>
</evidence>
<dbReference type="InterPro" id="IPR001077">
    <property type="entry name" value="COMT_C"/>
</dbReference>
<dbReference type="AlphaFoldDB" id="A0A8S0WG63"/>
<dbReference type="GO" id="GO:0046983">
    <property type="term" value="F:protein dimerization activity"/>
    <property type="evidence" value="ECO:0007669"/>
    <property type="project" value="InterPro"/>
</dbReference>
<dbReference type="EMBL" id="CACVBS010000032">
    <property type="protein sequence ID" value="CAA7261273.1"/>
    <property type="molecule type" value="Genomic_DNA"/>
</dbReference>
<evidence type="ECO:0000256" key="3">
    <source>
        <dbReference type="ARBA" id="ARBA00022691"/>
    </source>
</evidence>
<evidence type="ECO:0000256" key="2">
    <source>
        <dbReference type="ARBA" id="ARBA00022679"/>
    </source>
</evidence>
<gene>
    <name evidence="6" type="ORF">AAE3_LOCUS3348</name>
</gene>
<organism evidence="6 7">
    <name type="scientific">Cyclocybe aegerita</name>
    <name type="common">Black poplar mushroom</name>
    <name type="synonym">Agrocybe aegerita</name>
    <dbReference type="NCBI Taxonomy" id="1973307"/>
    <lineage>
        <taxon>Eukaryota</taxon>
        <taxon>Fungi</taxon>
        <taxon>Dikarya</taxon>
        <taxon>Basidiomycota</taxon>
        <taxon>Agaricomycotina</taxon>
        <taxon>Agaricomycetes</taxon>
        <taxon>Agaricomycetidae</taxon>
        <taxon>Agaricales</taxon>
        <taxon>Agaricineae</taxon>
        <taxon>Bolbitiaceae</taxon>
        <taxon>Cyclocybe</taxon>
    </lineage>
</organism>
<dbReference type="CDD" id="cd02440">
    <property type="entry name" value="AdoMet_MTases"/>
    <property type="match status" value="1"/>
</dbReference>
<dbReference type="Pfam" id="PF08100">
    <property type="entry name" value="Dimerisation"/>
    <property type="match status" value="1"/>
</dbReference>
<reference evidence="6 7" key="1">
    <citation type="submission" date="2020-01" db="EMBL/GenBank/DDBJ databases">
        <authorList>
            <person name="Gupta K D."/>
        </authorList>
    </citation>
    <scope>NUCLEOTIDE SEQUENCE [LARGE SCALE GENOMIC DNA]</scope>
</reference>
<evidence type="ECO:0000256" key="1">
    <source>
        <dbReference type="ARBA" id="ARBA00022603"/>
    </source>
</evidence>
<accession>A0A8S0WG63</accession>
<dbReference type="InterPro" id="IPR036388">
    <property type="entry name" value="WH-like_DNA-bd_sf"/>
</dbReference>
<comment type="caution">
    <text evidence="6">The sequence shown here is derived from an EMBL/GenBank/DDBJ whole genome shotgun (WGS) entry which is preliminary data.</text>
</comment>
<dbReference type="OrthoDB" id="1606438at2759"/>
<name>A0A8S0WG63_CYCAE</name>
<dbReference type="Pfam" id="PF00891">
    <property type="entry name" value="Methyltransf_2"/>
    <property type="match status" value="1"/>
</dbReference>
<dbReference type="PANTHER" id="PTHR43712">
    <property type="entry name" value="PUTATIVE (AFU_ORTHOLOGUE AFUA_4G14580)-RELATED"/>
    <property type="match status" value="1"/>
</dbReference>
<dbReference type="Gene3D" id="3.40.50.150">
    <property type="entry name" value="Vaccinia Virus protein VP39"/>
    <property type="match status" value="1"/>
</dbReference>
<keyword evidence="3" id="KW-0949">S-adenosyl-L-methionine</keyword>
<dbReference type="InterPro" id="IPR029063">
    <property type="entry name" value="SAM-dependent_MTases_sf"/>
</dbReference>
<evidence type="ECO:0000313" key="7">
    <source>
        <dbReference type="Proteomes" id="UP000467700"/>
    </source>
</evidence>
<dbReference type="PROSITE" id="PS51683">
    <property type="entry name" value="SAM_OMT_II"/>
    <property type="match status" value="1"/>
</dbReference>
<proteinExistence type="predicted"/>
<dbReference type="PANTHER" id="PTHR43712:SF2">
    <property type="entry name" value="O-METHYLTRANSFERASE CICE"/>
    <property type="match status" value="1"/>
</dbReference>
<dbReference type="Gene3D" id="1.10.10.10">
    <property type="entry name" value="Winged helix-like DNA-binding domain superfamily/Winged helix DNA-binding domain"/>
    <property type="match status" value="1"/>
</dbReference>
<dbReference type="InterPro" id="IPR016461">
    <property type="entry name" value="COMT-like"/>
</dbReference>
<sequence length="453" mass="50860">MPKTDGQIAALGALISNATKVVEGHYARSAKPYVPSLDDTEEHPLDHSLDPELREAVQIIEGACAQLCATLARPSHTVVNKLMSLYESTCLGIAMKFGIPDVLQEEPAGMHISEIADRTGLEERKTGRILRLLATKHVFREVSENVFANNRLSLQLLAENPLSSLGLHFAEDCHPPTTVLAEVLGDDAWGHSYSPRETAFNKWSSFADSLGAFVATPQGTNLATRFGIGMIGWADASQAQNVIYDYPWKELGKDATVCDLGGGVGYIALELAKEYPFLRLKLQDLWRTLEQARTQVWPERCPEAIREGRIEFKAIDFFKESPIPGCSVYYLKNIIHDWPDHDCVTILSNIRRVMKPYSRVLIHEYILQQANRVPDGQAVSKQAPEPLLPNYGVGRIRQYNLDLDMLTMLNSEERRLRDFIRLGERAGLRFKKLWDMGELGLVEFRLPLPSVHN</sequence>
<dbReference type="GO" id="GO:0008171">
    <property type="term" value="F:O-methyltransferase activity"/>
    <property type="evidence" value="ECO:0007669"/>
    <property type="project" value="InterPro"/>
</dbReference>
<keyword evidence="1" id="KW-0489">Methyltransferase</keyword>
<dbReference type="InterPro" id="IPR036390">
    <property type="entry name" value="WH_DNA-bd_sf"/>
</dbReference>
<dbReference type="GO" id="GO:0032259">
    <property type="term" value="P:methylation"/>
    <property type="evidence" value="ECO:0007669"/>
    <property type="project" value="UniProtKB-KW"/>
</dbReference>
<protein>
    <recommendedName>
        <fullName evidence="8">O-methyltransferase domain-containing protein</fullName>
    </recommendedName>
</protein>
<feature type="domain" description="O-methyltransferase C-terminal" evidence="4">
    <location>
        <begin position="255"/>
        <end position="427"/>
    </location>
</feature>
<keyword evidence="7" id="KW-1185">Reference proteome</keyword>
<evidence type="ECO:0008006" key="8">
    <source>
        <dbReference type="Google" id="ProtNLM"/>
    </source>
</evidence>